<dbReference type="OrthoDB" id="5524260at2"/>
<feature type="domain" description="Immunity protein 52" evidence="1">
    <location>
        <begin position="12"/>
        <end position="247"/>
    </location>
</feature>
<proteinExistence type="predicted"/>
<comment type="caution">
    <text evidence="2">The sequence shown here is derived from an EMBL/GenBank/DDBJ whole genome shotgun (WGS) entry which is preliminary data.</text>
</comment>
<evidence type="ECO:0000313" key="3">
    <source>
        <dbReference type="Proteomes" id="UP000282656"/>
    </source>
</evidence>
<accession>A0A3A8QTV4</accession>
<protein>
    <recommendedName>
        <fullName evidence="1">Immunity protein 52 domain-containing protein</fullName>
    </recommendedName>
</protein>
<dbReference type="AlphaFoldDB" id="A0A3A8QTV4"/>
<keyword evidence="3" id="KW-1185">Reference proteome</keyword>
<sequence length="248" mass="27467">MTSTSTPESYSETYNACAYWGSRKESPEECARRTAVFLNLLASCDPFLAHWYKPARSRKDALKHPLMPPDVPTLAEIFQRGVNREKGGPAFEDLGFSFWFGNGGSGADSVDLRIKCGDYSGANPNHCVMPLPRRGPNADRIVTTPVLEGIVRAMISAWEPDWALAGSTTYRMQYPEPDSAPFSLGWFTYLSLRLGTVPPLPAPVRIEPVEDRGSLIILTPERFTVANPDHVALARRVRELLVQAGLMQ</sequence>
<dbReference type="EMBL" id="RAWM01000030">
    <property type="protein sequence ID" value="RKH69765.1"/>
    <property type="molecule type" value="Genomic_DNA"/>
</dbReference>
<gene>
    <name evidence="2" type="ORF">D7X96_14130</name>
</gene>
<evidence type="ECO:0000259" key="1">
    <source>
        <dbReference type="Pfam" id="PF15579"/>
    </source>
</evidence>
<reference evidence="3" key="1">
    <citation type="submission" date="2018-09" db="EMBL/GenBank/DDBJ databases">
        <authorList>
            <person name="Livingstone P.G."/>
            <person name="Whitworth D.E."/>
        </authorList>
    </citation>
    <scope>NUCLEOTIDE SEQUENCE [LARGE SCALE GENOMIC DNA]</scope>
    <source>
        <strain evidence="3">AB047A</strain>
    </source>
</reference>
<evidence type="ECO:0000313" key="2">
    <source>
        <dbReference type="EMBL" id="RKH69765.1"/>
    </source>
</evidence>
<dbReference type="Proteomes" id="UP000282656">
    <property type="component" value="Unassembled WGS sequence"/>
</dbReference>
<dbReference type="Pfam" id="PF15579">
    <property type="entry name" value="Imm52"/>
    <property type="match status" value="1"/>
</dbReference>
<organism evidence="2 3">
    <name type="scientific">Corallococcus interemptor</name>
    <dbReference type="NCBI Taxonomy" id="2316720"/>
    <lineage>
        <taxon>Bacteria</taxon>
        <taxon>Pseudomonadati</taxon>
        <taxon>Myxococcota</taxon>
        <taxon>Myxococcia</taxon>
        <taxon>Myxococcales</taxon>
        <taxon>Cystobacterineae</taxon>
        <taxon>Myxococcaceae</taxon>
        <taxon>Corallococcus</taxon>
    </lineage>
</organism>
<dbReference type="RefSeq" id="WP_120549697.1">
    <property type="nucleotide sequence ID" value="NZ_RAWM01000030.1"/>
</dbReference>
<name>A0A3A8QTV4_9BACT</name>
<dbReference type="InterPro" id="IPR028969">
    <property type="entry name" value="Imm52"/>
</dbReference>